<dbReference type="PANTHER" id="PTHR11040:SF44">
    <property type="entry name" value="PROTEIN ZNTC-RELATED"/>
    <property type="match status" value="1"/>
</dbReference>
<evidence type="ECO:0000256" key="2">
    <source>
        <dbReference type="ARBA" id="ARBA00022692"/>
    </source>
</evidence>
<protein>
    <recommendedName>
        <fullName evidence="7">Zinc/iron permease</fullName>
    </recommendedName>
</protein>
<evidence type="ECO:0000256" key="1">
    <source>
        <dbReference type="ARBA" id="ARBA00004141"/>
    </source>
</evidence>
<proteinExistence type="predicted"/>
<feature type="transmembrane region" description="Helical" evidence="5">
    <location>
        <begin position="96"/>
        <end position="122"/>
    </location>
</feature>
<dbReference type="PANTHER" id="PTHR11040">
    <property type="entry name" value="ZINC/IRON TRANSPORTER"/>
    <property type="match status" value="1"/>
</dbReference>
<feature type="transmembrane region" description="Helical" evidence="5">
    <location>
        <begin position="35"/>
        <end position="53"/>
    </location>
</feature>
<feature type="transmembrane region" description="Helical" evidence="5">
    <location>
        <begin position="6"/>
        <end position="23"/>
    </location>
</feature>
<dbReference type="GO" id="GO:0005385">
    <property type="term" value="F:zinc ion transmembrane transporter activity"/>
    <property type="evidence" value="ECO:0007669"/>
    <property type="project" value="TreeGrafter"/>
</dbReference>
<organism evidence="6">
    <name type="scientific">marine sediment metagenome</name>
    <dbReference type="NCBI Taxonomy" id="412755"/>
    <lineage>
        <taxon>unclassified sequences</taxon>
        <taxon>metagenomes</taxon>
        <taxon>ecological metagenomes</taxon>
    </lineage>
</organism>
<feature type="transmembrane region" description="Helical" evidence="5">
    <location>
        <begin position="217"/>
        <end position="238"/>
    </location>
</feature>
<feature type="transmembrane region" description="Helical" evidence="5">
    <location>
        <begin position="65"/>
        <end position="84"/>
    </location>
</feature>
<keyword evidence="2 5" id="KW-0812">Transmembrane</keyword>
<evidence type="ECO:0000256" key="4">
    <source>
        <dbReference type="ARBA" id="ARBA00023136"/>
    </source>
</evidence>
<gene>
    <name evidence="6" type="ORF">LCGC14_0197490</name>
</gene>
<feature type="transmembrane region" description="Helical" evidence="5">
    <location>
        <begin position="161"/>
        <end position="181"/>
    </location>
</feature>
<dbReference type="GO" id="GO:0016020">
    <property type="term" value="C:membrane"/>
    <property type="evidence" value="ECO:0007669"/>
    <property type="project" value="UniProtKB-SubCell"/>
</dbReference>
<evidence type="ECO:0008006" key="7">
    <source>
        <dbReference type="Google" id="ProtNLM"/>
    </source>
</evidence>
<dbReference type="AlphaFoldDB" id="A0A0F9UJY0"/>
<name>A0A0F9UJY0_9ZZZZ</name>
<accession>A0A0F9UJY0</accession>
<sequence length="239" mass="26564">MFINVIIYSLIAGLSTIFGVYLVRRFEEWTKRNAVLLISFAVGVLLASAFFHLLPEAIEINPVWFYWTLGAIIFLFLIEHFIIIHSCREEECETHTLGITSFLGIVFHSLIDGIIIGVGFGIGFSVGLVASLAVIFHETAEGVFIYTLLTHDKTFRNKALVYSWIVALATPFGAIITFLFIQGVSPIVLGWLLAAAAGSFIYIGASDLVPEIHKKYNFLNMFLILIGIAFVFVIGKFFG</sequence>
<feature type="transmembrane region" description="Helical" evidence="5">
    <location>
        <begin position="187"/>
        <end position="205"/>
    </location>
</feature>
<feature type="transmembrane region" description="Helical" evidence="5">
    <location>
        <begin position="128"/>
        <end position="149"/>
    </location>
</feature>
<comment type="caution">
    <text evidence="6">The sequence shown here is derived from an EMBL/GenBank/DDBJ whole genome shotgun (WGS) entry which is preliminary data.</text>
</comment>
<reference evidence="6" key="1">
    <citation type="journal article" date="2015" name="Nature">
        <title>Complex archaea that bridge the gap between prokaryotes and eukaryotes.</title>
        <authorList>
            <person name="Spang A."/>
            <person name="Saw J.H."/>
            <person name="Jorgensen S.L."/>
            <person name="Zaremba-Niedzwiedzka K."/>
            <person name="Martijn J."/>
            <person name="Lind A.E."/>
            <person name="van Eijk R."/>
            <person name="Schleper C."/>
            <person name="Guy L."/>
            <person name="Ettema T.J."/>
        </authorList>
    </citation>
    <scope>NUCLEOTIDE SEQUENCE</scope>
</reference>
<dbReference type="Pfam" id="PF02535">
    <property type="entry name" value="Zip"/>
    <property type="match status" value="2"/>
</dbReference>
<evidence type="ECO:0000256" key="5">
    <source>
        <dbReference type="SAM" id="Phobius"/>
    </source>
</evidence>
<dbReference type="EMBL" id="LAZR01000085">
    <property type="protein sequence ID" value="KKN93560.1"/>
    <property type="molecule type" value="Genomic_DNA"/>
</dbReference>
<keyword evidence="3 5" id="KW-1133">Transmembrane helix</keyword>
<dbReference type="InterPro" id="IPR003689">
    <property type="entry name" value="ZIP"/>
</dbReference>
<evidence type="ECO:0000313" key="6">
    <source>
        <dbReference type="EMBL" id="KKN93560.1"/>
    </source>
</evidence>
<comment type="subcellular location">
    <subcellularLocation>
        <location evidence="1">Membrane</location>
        <topology evidence="1">Multi-pass membrane protein</topology>
    </subcellularLocation>
</comment>
<keyword evidence="4 5" id="KW-0472">Membrane</keyword>
<evidence type="ECO:0000256" key="3">
    <source>
        <dbReference type="ARBA" id="ARBA00022989"/>
    </source>
</evidence>